<evidence type="ECO:0000313" key="19">
    <source>
        <dbReference type="EMBL" id="KAA0682492.1"/>
    </source>
</evidence>
<comment type="similarity">
    <text evidence="2 14 16">Belongs to the TonB-dependent receptor family.</text>
</comment>
<dbReference type="InterPro" id="IPR010105">
    <property type="entry name" value="TonB_sidphr_rcpt"/>
</dbReference>
<keyword evidence="13 14" id="KW-0998">Cell outer membrane</keyword>
<dbReference type="Proteomes" id="UP000480854">
    <property type="component" value="Unassembled WGS sequence"/>
</dbReference>
<dbReference type="CDD" id="cd01347">
    <property type="entry name" value="ligand_gated_channel"/>
    <property type="match status" value="1"/>
</dbReference>
<comment type="subcellular location">
    <subcellularLocation>
        <location evidence="1 14">Cell outer membrane</location>
        <topology evidence="1 14">Multi-pass membrane protein</topology>
    </subcellularLocation>
</comment>
<name>A0A9W7NLX7_9PROT</name>
<dbReference type="InterPro" id="IPR012910">
    <property type="entry name" value="Plug_dom"/>
</dbReference>
<dbReference type="Pfam" id="PF07715">
    <property type="entry name" value="Plug"/>
    <property type="match status" value="1"/>
</dbReference>
<organism evidence="19 20">
    <name type="scientific">Roseomonas genomospecies 6</name>
    <dbReference type="NCBI Taxonomy" id="214106"/>
    <lineage>
        <taxon>Bacteria</taxon>
        <taxon>Pseudomonadati</taxon>
        <taxon>Pseudomonadota</taxon>
        <taxon>Alphaproteobacteria</taxon>
        <taxon>Acetobacterales</taxon>
        <taxon>Roseomonadaceae</taxon>
        <taxon>Roseomonas</taxon>
    </lineage>
</organism>
<proteinExistence type="inferred from homology"/>
<keyword evidence="12 19" id="KW-0675">Receptor</keyword>
<evidence type="ECO:0000256" key="3">
    <source>
        <dbReference type="ARBA" id="ARBA00022448"/>
    </source>
</evidence>
<feature type="domain" description="Secretin/TonB short N-terminal" evidence="18">
    <location>
        <begin position="52"/>
        <end position="102"/>
    </location>
</feature>
<feature type="signal peptide" evidence="17">
    <location>
        <begin position="1"/>
        <end position="22"/>
    </location>
</feature>
<dbReference type="AlphaFoldDB" id="A0A9W7NLX7"/>
<feature type="short sequence motif" description="TonB C-terminal box" evidence="15">
    <location>
        <begin position="778"/>
        <end position="795"/>
    </location>
</feature>
<keyword evidence="9" id="KW-0406">Ion transport</keyword>
<dbReference type="GO" id="GO:0009279">
    <property type="term" value="C:cell outer membrane"/>
    <property type="evidence" value="ECO:0007669"/>
    <property type="project" value="UniProtKB-SubCell"/>
</dbReference>
<dbReference type="InterPro" id="IPR037066">
    <property type="entry name" value="Plug_dom_sf"/>
</dbReference>
<evidence type="ECO:0000256" key="14">
    <source>
        <dbReference type="PROSITE-ProRule" id="PRU01360"/>
    </source>
</evidence>
<dbReference type="InterPro" id="IPR010917">
    <property type="entry name" value="TonB_rcpt_CS"/>
</dbReference>
<keyword evidence="6 14" id="KW-0812">Transmembrane</keyword>
<keyword evidence="7 17" id="KW-0732">Signal</keyword>
<sequence length="795" mass="83237">MAVCLAGAVLAGGLPFAPAAHAQTAAARTVNADVPPGPLDAALRSFAAQAGVAVAVDAEQVRGKTSPGVRGATTVEDGFRRLLDGSGHQIARTSSGYALVAPGAAPVADAPPGVTVLPSVQVSANAGALPGEPPPPYAGGQVARGGTLGLLGTKNTLDTPFSTTNYTSELIENQQARTAADTLVNDASVRTTTGSNGFDDTFQIRGFAVPSGDVGFNGMYGLVSSNRVPSQIIERIELLKGPGALMNGIAPGGSIGGGINILSKRAADQPLTRVTGLYQSDANFGVHVDAGRRFGENNAWGVRFNGLLRGGEGSIEDGDVKTGLGALAVDYRGERLRWSLDGIIQRDDTDNFRPQISILPTTTAIPSPPGARSNWYPDTTLVQKDKTIASNVEFDVTDWLTAYAGIGYRDGTNEQIFPVSGPAVNALGNFSVRNSYYDSYSETVSGTVGTRLRFATGPVGHQLNIGFTGFQREEGNAYIQSAGTVASNIYNPSPLPVITAPRTDPRKSAETTLSSIAVADTLSFVDDRILLTLGVRDQTVQVKGYSTATGAQTSNYKSSATTPLAGLVVKPLENVSVYGNYAEGLTRGTIVGPGYANTGAVLAPYKSKQYEGGVKVDWGTVTTTAAVFQLSRPNSIRTASNTLAYDGEQRNRGLELSAYGEIVTGLRGMASALFLKPELTRTAVAAEQGNDAAGVPDKSFSASLDWDTPWVEGLAVNGRVIYTSGSYLTAANTLRFDGWTRFDIGARYSTEVSGKPVTLRASVENVFDKDYWLTTGTYVTVGSPRTFLLSASADF</sequence>
<keyword evidence="20" id="KW-1185">Reference proteome</keyword>
<evidence type="ECO:0000256" key="15">
    <source>
        <dbReference type="PROSITE-ProRule" id="PRU10144"/>
    </source>
</evidence>
<keyword evidence="5" id="KW-0410">Iron transport</keyword>
<evidence type="ECO:0000256" key="12">
    <source>
        <dbReference type="ARBA" id="ARBA00023170"/>
    </source>
</evidence>
<feature type="chain" id="PRO_5040775800" evidence="17">
    <location>
        <begin position="23"/>
        <end position="795"/>
    </location>
</feature>
<dbReference type="SUPFAM" id="SSF56935">
    <property type="entry name" value="Porins"/>
    <property type="match status" value="1"/>
</dbReference>
<evidence type="ECO:0000256" key="6">
    <source>
        <dbReference type="ARBA" id="ARBA00022692"/>
    </source>
</evidence>
<dbReference type="PANTHER" id="PTHR32552:SF82">
    <property type="entry name" value="FCUA PROTEIN"/>
    <property type="match status" value="1"/>
</dbReference>
<evidence type="ECO:0000256" key="5">
    <source>
        <dbReference type="ARBA" id="ARBA00022496"/>
    </source>
</evidence>
<protein>
    <submittedName>
        <fullName evidence="19">TonB-dependent siderophore receptor</fullName>
    </submittedName>
</protein>
<evidence type="ECO:0000259" key="18">
    <source>
        <dbReference type="SMART" id="SM00965"/>
    </source>
</evidence>
<keyword evidence="8" id="KW-0408">Iron</keyword>
<dbReference type="InterPro" id="IPR036942">
    <property type="entry name" value="Beta-barrel_TonB_sf"/>
</dbReference>
<comment type="caution">
    <text evidence="19">The sequence shown here is derived from an EMBL/GenBank/DDBJ whole genome shotgun (WGS) entry which is preliminary data.</text>
</comment>
<evidence type="ECO:0000256" key="4">
    <source>
        <dbReference type="ARBA" id="ARBA00022452"/>
    </source>
</evidence>
<dbReference type="InterPro" id="IPR000531">
    <property type="entry name" value="Beta-barrel_TonB"/>
</dbReference>
<dbReference type="GO" id="GO:0015891">
    <property type="term" value="P:siderophore transport"/>
    <property type="evidence" value="ECO:0007669"/>
    <property type="project" value="InterPro"/>
</dbReference>
<dbReference type="InterPro" id="IPR011662">
    <property type="entry name" value="Secretin/TonB_short_N"/>
</dbReference>
<keyword evidence="3 14" id="KW-0813">Transport</keyword>
<evidence type="ECO:0000256" key="17">
    <source>
        <dbReference type="SAM" id="SignalP"/>
    </source>
</evidence>
<gene>
    <name evidence="19" type="ORF">DS843_07835</name>
</gene>
<dbReference type="PANTHER" id="PTHR32552">
    <property type="entry name" value="FERRICHROME IRON RECEPTOR-RELATED"/>
    <property type="match status" value="1"/>
</dbReference>
<reference evidence="19 20" key="1">
    <citation type="submission" date="2018-07" db="EMBL/GenBank/DDBJ databases">
        <title>Genome sequence of Azospirillum sp. ATCC 49961.</title>
        <authorList>
            <person name="Sant'Anna F.H."/>
            <person name="Baldani J.I."/>
            <person name="Zilli J.E."/>
            <person name="Reis V.M."/>
            <person name="Hartmann A."/>
            <person name="Cruz L."/>
            <person name="de Souza E.M."/>
            <person name="de Oliveira Pedrosa F."/>
            <person name="Passaglia L.M.P."/>
        </authorList>
    </citation>
    <scope>NUCLEOTIDE SEQUENCE [LARGE SCALE GENOMIC DNA]</scope>
    <source>
        <strain evidence="19 20">ATCC 49961</strain>
    </source>
</reference>
<dbReference type="OrthoDB" id="9760333at2"/>
<dbReference type="GO" id="GO:0015344">
    <property type="term" value="F:siderophore uptake transmembrane transporter activity"/>
    <property type="evidence" value="ECO:0007669"/>
    <property type="project" value="TreeGrafter"/>
</dbReference>
<dbReference type="Gene3D" id="3.55.50.30">
    <property type="match status" value="1"/>
</dbReference>
<evidence type="ECO:0000313" key="20">
    <source>
        <dbReference type="Proteomes" id="UP000480854"/>
    </source>
</evidence>
<dbReference type="InterPro" id="IPR039426">
    <property type="entry name" value="TonB-dep_rcpt-like"/>
</dbReference>
<evidence type="ECO:0000256" key="2">
    <source>
        <dbReference type="ARBA" id="ARBA00009810"/>
    </source>
</evidence>
<evidence type="ECO:0000256" key="9">
    <source>
        <dbReference type="ARBA" id="ARBA00023065"/>
    </source>
</evidence>
<dbReference type="Pfam" id="PF00593">
    <property type="entry name" value="TonB_dep_Rec_b-barrel"/>
    <property type="match status" value="1"/>
</dbReference>
<dbReference type="NCBIfam" id="TIGR01783">
    <property type="entry name" value="TonB-siderophor"/>
    <property type="match status" value="1"/>
</dbReference>
<evidence type="ECO:0000256" key="8">
    <source>
        <dbReference type="ARBA" id="ARBA00023004"/>
    </source>
</evidence>
<keyword evidence="10 16" id="KW-0798">TonB box</keyword>
<evidence type="ECO:0000256" key="11">
    <source>
        <dbReference type="ARBA" id="ARBA00023136"/>
    </source>
</evidence>
<evidence type="ECO:0000256" key="16">
    <source>
        <dbReference type="RuleBase" id="RU003357"/>
    </source>
</evidence>
<dbReference type="PROSITE" id="PS01156">
    <property type="entry name" value="TONB_DEPENDENT_REC_2"/>
    <property type="match status" value="1"/>
</dbReference>
<evidence type="ECO:0000256" key="10">
    <source>
        <dbReference type="ARBA" id="ARBA00023077"/>
    </source>
</evidence>
<evidence type="ECO:0000256" key="13">
    <source>
        <dbReference type="ARBA" id="ARBA00023237"/>
    </source>
</evidence>
<keyword evidence="11 14" id="KW-0472">Membrane</keyword>
<dbReference type="GO" id="GO:0038023">
    <property type="term" value="F:signaling receptor activity"/>
    <property type="evidence" value="ECO:0007669"/>
    <property type="project" value="InterPro"/>
</dbReference>
<dbReference type="PROSITE" id="PS52016">
    <property type="entry name" value="TONB_DEPENDENT_REC_3"/>
    <property type="match status" value="1"/>
</dbReference>
<dbReference type="Gene3D" id="2.40.170.20">
    <property type="entry name" value="TonB-dependent receptor, beta-barrel domain"/>
    <property type="match status" value="1"/>
</dbReference>
<accession>A0A9W7NLX7</accession>
<dbReference type="EMBL" id="QOKW01000004">
    <property type="protein sequence ID" value="KAA0682492.1"/>
    <property type="molecule type" value="Genomic_DNA"/>
</dbReference>
<keyword evidence="4 14" id="KW-1134">Transmembrane beta strand</keyword>
<evidence type="ECO:0000256" key="1">
    <source>
        <dbReference type="ARBA" id="ARBA00004571"/>
    </source>
</evidence>
<dbReference type="SMART" id="SM00965">
    <property type="entry name" value="STN"/>
    <property type="match status" value="1"/>
</dbReference>
<dbReference type="Gene3D" id="2.170.130.10">
    <property type="entry name" value="TonB-dependent receptor, plug domain"/>
    <property type="match status" value="1"/>
</dbReference>
<evidence type="ECO:0000256" key="7">
    <source>
        <dbReference type="ARBA" id="ARBA00022729"/>
    </source>
</evidence>